<comment type="caution">
    <text evidence="1">The sequence shown here is derived from an EMBL/GenBank/DDBJ whole genome shotgun (WGS) entry which is preliminary data.</text>
</comment>
<dbReference type="EMBL" id="JADBGQ010000001">
    <property type="protein sequence ID" value="KAG5413154.1"/>
    <property type="molecule type" value="Genomic_DNA"/>
</dbReference>
<gene>
    <name evidence="1" type="primary">A01g501080.1_BraROA</name>
    <name evidence="1" type="ORF">IGI04_000721</name>
</gene>
<evidence type="ECO:0008006" key="3">
    <source>
        <dbReference type="Google" id="ProtNLM"/>
    </source>
</evidence>
<protein>
    <recommendedName>
        <fullName evidence="3">Reverse transcriptase zinc-binding domain-containing protein</fullName>
    </recommendedName>
</protein>
<sequence length="156" mass="17853">QYYLGNGGKASFWYDHWSEMGPLIKHFGPSGPFQTGIRLDSTVAGACSEDGWLLRPARSSAAEAFQIMLCSMTLPSLSTIPDSLRVNHCPSTLRKLTVQAVIYRLWRERNQRLHNGPSTPPQVCFKEIDRLIRNAILARKNRRNFRHLMGTWLMHE</sequence>
<name>A0ABQ7NQR2_BRACM</name>
<proteinExistence type="predicted"/>
<evidence type="ECO:0000313" key="2">
    <source>
        <dbReference type="Proteomes" id="UP000823674"/>
    </source>
</evidence>
<dbReference type="Proteomes" id="UP000823674">
    <property type="component" value="Chromosome A01"/>
</dbReference>
<organism evidence="1 2">
    <name type="scientific">Brassica rapa subsp. trilocularis</name>
    <dbReference type="NCBI Taxonomy" id="1813537"/>
    <lineage>
        <taxon>Eukaryota</taxon>
        <taxon>Viridiplantae</taxon>
        <taxon>Streptophyta</taxon>
        <taxon>Embryophyta</taxon>
        <taxon>Tracheophyta</taxon>
        <taxon>Spermatophyta</taxon>
        <taxon>Magnoliopsida</taxon>
        <taxon>eudicotyledons</taxon>
        <taxon>Gunneridae</taxon>
        <taxon>Pentapetalae</taxon>
        <taxon>rosids</taxon>
        <taxon>malvids</taxon>
        <taxon>Brassicales</taxon>
        <taxon>Brassicaceae</taxon>
        <taxon>Brassiceae</taxon>
        <taxon>Brassica</taxon>
    </lineage>
</organism>
<feature type="non-terminal residue" evidence="1">
    <location>
        <position position="1"/>
    </location>
</feature>
<accession>A0ABQ7NQR2</accession>
<keyword evidence="2" id="KW-1185">Reference proteome</keyword>
<evidence type="ECO:0000313" key="1">
    <source>
        <dbReference type="EMBL" id="KAG5413154.1"/>
    </source>
</evidence>
<reference evidence="1 2" key="1">
    <citation type="submission" date="2021-03" db="EMBL/GenBank/DDBJ databases">
        <authorList>
            <person name="King G.J."/>
            <person name="Bancroft I."/>
            <person name="Baten A."/>
            <person name="Bloomfield J."/>
            <person name="Borpatragohain P."/>
            <person name="He Z."/>
            <person name="Irish N."/>
            <person name="Irwin J."/>
            <person name="Liu K."/>
            <person name="Mauleon R.P."/>
            <person name="Moore J."/>
            <person name="Morris R."/>
            <person name="Ostergaard L."/>
            <person name="Wang B."/>
            <person name="Wells R."/>
        </authorList>
    </citation>
    <scope>NUCLEOTIDE SEQUENCE [LARGE SCALE GENOMIC DNA]</scope>
    <source>
        <strain evidence="1">R-o-18</strain>
        <tissue evidence="1">Leaf</tissue>
    </source>
</reference>